<dbReference type="Proteomes" id="UP001162501">
    <property type="component" value="Chromosome 5"/>
</dbReference>
<gene>
    <name evidence="1" type="ORF">MRATA1EN3_LOCUS21444</name>
</gene>
<protein>
    <submittedName>
        <fullName evidence="1">Uncharacterized protein</fullName>
    </submittedName>
</protein>
<organism evidence="1 2">
    <name type="scientific">Rangifer tarandus platyrhynchus</name>
    <name type="common">Svalbard reindeer</name>
    <dbReference type="NCBI Taxonomy" id="3082113"/>
    <lineage>
        <taxon>Eukaryota</taxon>
        <taxon>Metazoa</taxon>
        <taxon>Chordata</taxon>
        <taxon>Craniata</taxon>
        <taxon>Vertebrata</taxon>
        <taxon>Euteleostomi</taxon>
        <taxon>Mammalia</taxon>
        <taxon>Eutheria</taxon>
        <taxon>Laurasiatheria</taxon>
        <taxon>Artiodactyla</taxon>
        <taxon>Ruminantia</taxon>
        <taxon>Pecora</taxon>
        <taxon>Cervidae</taxon>
        <taxon>Odocoileinae</taxon>
        <taxon>Rangifer</taxon>
    </lineage>
</organism>
<evidence type="ECO:0000313" key="2">
    <source>
        <dbReference type="Proteomes" id="UP001162501"/>
    </source>
</evidence>
<name>A0ACB0FBD2_RANTA</name>
<sequence length="75" mass="7839">MQPKPEKPLVIFRVTRLPLPHVPADIPLASRLRTSLSRCKVHPAAQEVPGASVPRGAAGRGPPCSRSGGGRGAAR</sequence>
<proteinExistence type="predicted"/>
<evidence type="ECO:0000313" key="1">
    <source>
        <dbReference type="EMBL" id="CAI9710231.1"/>
    </source>
</evidence>
<accession>A0ACB0FBD2</accession>
<reference evidence="1" key="1">
    <citation type="submission" date="2023-05" db="EMBL/GenBank/DDBJ databases">
        <authorList>
            <consortium name="ELIXIR-Norway"/>
        </authorList>
    </citation>
    <scope>NUCLEOTIDE SEQUENCE</scope>
</reference>
<dbReference type="EMBL" id="OX596089">
    <property type="protein sequence ID" value="CAI9710231.1"/>
    <property type="molecule type" value="Genomic_DNA"/>
</dbReference>